<organism evidence="1 2">
    <name type="scientific">Pseudochryseolinea flava</name>
    <dbReference type="NCBI Taxonomy" id="2059302"/>
    <lineage>
        <taxon>Bacteria</taxon>
        <taxon>Pseudomonadati</taxon>
        <taxon>Bacteroidota</taxon>
        <taxon>Cytophagia</taxon>
        <taxon>Cytophagales</taxon>
        <taxon>Fulvivirgaceae</taxon>
        <taxon>Pseudochryseolinea</taxon>
    </lineage>
</organism>
<dbReference type="RefSeq" id="WP_112746898.1">
    <property type="nucleotide sequence ID" value="NZ_QMFY01000004.1"/>
</dbReference>
<dbReference type="Pfam" id="PF05635">
    <property type="entry name" value="23S_rRNA_IVP"/>
    <property type="match status" value="1"/>
</dbReference>
<evidence type="ECO:0000313" key="2">
    <source>
        <dbReference type="Proteomes" id="UP000251889"/>
    </source>
</evidence>
<gene>
    <name evidence="1" type="ORF">DQQ10_10955</name>
</gene>
<dbReference type="InterPro" id="IPR036583">
    <property type="entry name" value="23S_rRNA_IVS_sf"/>
</dbReference>
<protein>
    <submittedName>
        <fullName evidence="1">Four helix bundle protein</fullName>
    </submittedName>
</protein>
<dbReference type="EMBL" id="QMFY01000004">
    <property type="protein sequence ID" value="RAW01412.1"/>
    <property type="molecule type" value="Genomic_DNA"/>
</dbReference>
<dbReference type="NCBIfam" id="TIGR02436">
    <property type="entry name" value="four helix bundle protein"/>
    <property type="match status" value="1"/>
</dbReference>
<dbReference type="Proteomes" id="UP000251889">
    <property type="component" value="Unassembled WGS sequence"/>
</dbReference>
<accession>A0A364Y3Y3</accession>
<dbReference type="Gene3D" id="1.20.1440.60">
    <property type="entry name" value="23S rRNA-intervening sequence"/>
    <property type="match status" value="1"/>
</dbReference>
<dbReference type="SUPFAM" id="SSF158446">
    <property type="entry name" value="IVS-encoded protein-like"/>
    <property type="match status" value="1"/>
</dbReference>
<dbReference type="OrthoDB" id="5515766at2"/>
<dbReference type="AlphaFoldDB" id="A0A364Y3Y3"/>
<sequence>MLASCAEAGQRDLFDVGKLKTDFDTRSQIKRAALSTMNNIAEGFGRYSAKDFIRFLDTSQSSAQEVSSILYVLEDLQYVSGKRIETARSIVEETKSLTLGLIKYLRTK</sequence>
<dbReference type="PANTHER" id="PTHR38471">
    <property type="entry name" value="FOUR HELIX BUNDLE PROTEIN"/>
    <property type="match status" value="1"/>
</dbReference>
<comment type="caution">
    <text evidence="1">The sequence shown here is derived from an EMBL/GenBank/DDBJ whole genome shotgun (WGS) entry which is preliminary data.</text>
</comment>
<name>A0A364Y3Y3_9BACT</name>
<evidence type="ECO:0000313" key="1">
    <source>
        <dbReference type="EMBL" id="RAW01412.1"/>
    </source>
</evidence>
<keyword evidence="2" id="KW-1185">Reference proteome</keyword>
<reference evidence="1 2" key="1">
    <citation type="submission" date="2018-06" db="EMBL/GenBank/DDBJ databases">
        <title>Chryseolinea flavus sp. nov., a member of the phylum Bacteroidetes isolated from soil.</title>
        <authorList>
            <person name="Li Y."/>
            <person name="Wang J."/>
        </authorList>
    </citation>
    <scope>NUCLEOTIDE SEQUENCE [LARGE SCALE GENOMIC DNA]</scope>
    <source>
        <strain evidence="1 2">SDU1-6</strain>
    </source>
</reference>
<proteinExistence type="predicted"/>
<dbReference type="PANTHER" id="PTHR38471:SF2">
    <property type="entry name" value="FOUR HELIX BUNDLE PROTEIN"/>
    <property type="match status" value="1"/>
</dbReference>
<dbReference type="InterPro" id="IPR012657">
    <property type="entry name" value="23S_rRNA-intervening_sequence"/>
</dbReference>